<evidence type="ECO:0000313" key="2">
    <source>
        <dbReference type="Proteomes" id="UP000053660"/>
    </source>
</evidence>
<proteinExistence type="predicted"/>
<dbReference type="OrthoDB" id="5793381at2759"/>
<reference evidence="1 2" key="1">
    <citation type="submission" date="2014-03" db="EMBL/GenBank/DDBJ databases">
        <title>Draft genome of the hookworm Oesophagostomum dentatum.</title>
        <authorList>
            <person name="Mitreva M."/>
        </authorList>
    </citation>
    <scope>NUCLEOTIDE SEQUENCE [LARGE SCALE GENOMIC DNA]</scope>
    <source>
        <strain evidence="1 2">OD-Hann</strain>
    </source>
</reference>
<protein>
    <recommendedName>
        <fullName evidence="3">DUF4440 domain-containing protein</fullName>
    </recommendedName>
</protein>
<accession>A0A0B1TBI3</accession>
<evidence type="ECO:0008006" key="3">
    <source>
        <dbReference type="Google" id="ProtNLM"/>
    </source>
</evidence>
<organism evidence="1 2">
    <name type="scientific">Oesophagostomum dentatum</name>
    <name type="common">Nodular worm</name>
    <dbReference type="NCBI Taxonomy" id="61180"/>
    <lineage>
        <taxon>Eukaryota</taxon>
        <taxon>Metazoa</taxon>
        <taxon>Ecdysozoa</taxon>
        <taxon>Nematoda</taxon>
        <taxon>Chromadorea</taxon>
        <taxon>Rhabditida</taxon>
        <taxon>Rhabditina</taxon>
        <taxon>Rhabditomorpha</taxon>
        <taxon>Strongyloidea</taxon>
        <taxon>Strongylidae</taxon>
        <taxon>Oesophagostomum</taxon>
    </lineage>
</organism>
<dbReference type="Proteomes" id="UP000053660">
    <property type="component" value="Unassembled WGS sequence"/>
</dbReference>
<gene>
    <name evidence="1" type="ORF">OESDEN_06949</name>
</gene>
<sequence>MLMDINEFAGKVDTKILGDSYMMTGDFIIMISDYEWQTEKAGLLKGHFTQIWRKANDRYLILYEQFTMV</sequence>
<keyword evidence="2" id="KW-1185">Reference proteome</keyword>
<name>A0A0B1TBI3_OESDE</name>
<dbReference type="AlphaFoldDB" id="A0A0B1TBI3"/>
<evidence type="ECO:0000313" key="1">
    <source>
        <dbReference type="EMBL" id="KHJ93147.1"/>
    </source>
</evidence>
<dbReference type="EMBL" id="KN550925">
    <property type="protein sequence ID" value="KHJ93147.1"/>
    <property type="molecule type" value="Genomic_DNA"/>
</dbReference>